<keyword evidence="1" id="KW-0812">Transmembrane</keyword>
<dbReference type="EMBL" id="BAABBM010000001">
    <property type="protein sequence ID" value="GAA3901535.1"/>
    <property type="molecule type" value="Genomic_DNA"/>
</dbReference>
<keyword evidence="1" id="KW-0472">Membrane</keyword>
<dbReference type="Proteomes" id="UP001500827">
    <property type="component" value="Unassembled WGS sequence"/>
</dbReference>
<feature type="transmembrane region" description="Helical" evidence="1">
    <location>
        <begin position="64"/>
        <end position="91"/>
    </location>
</feature>
<dbReference type="Gene3D" id="1.10.287.70">
    <property type="match status" value="1"/>
</dbReference>
<evidence type="ECO:0000259" key="2">
    <source>
        <dbReference type="Pfam" id="PF07885"/>
    </source>
</evidence>
<feature type="transmembrane region" description="Helical" evidence="1">
    <location>
        <begin position="129"/>
        <end position="150"/>
    </location>
</feature>
<keyword evidence="4" id="KW-1185">Reference proteome</keyword>
<accession>A0ABP7LIE4</accession>
<dbReference type="Pfam" id="PF07885">
    <property type="entry name" value="Ion_trans_2"/>
    <property type="match status" value="1"/>
</dbReference>
<comment type="caution">
    <text evidence="3">The sequence shown here is derived from an EMBL/GenBank/DDBJ whole genome shotgun (WGS) entry which is preliminary data.</text>
</comment>
<feature type="domain" description="Potassium channel" evidence="2">
    <location>
        <begin position="89"/>
        <end position="151"/>
    </location>
</feature>
<dbReference type="InterPro" id="IPR013099">
    <property type="entry name" value="K_chnl_dom"/>
</dbReference>
<evidence type="ECO:0000256" key="1">
    <source>
        <dbReference type="SAM" id="Phobius"/>
    </source>
</evidence>
<evidence type="ECO:0000313" key="4">
    <source>
        <dbReference type="Proteomes" id="UP001500827"/>
    </source>
</evidence>
<name>A0ABP7LIE4_9SPHN</name>
<evidence type="ECO:0000313" key="3">
    <source>
        <dbReference type="EMBL" id="GAA3901535.1"/>
    </source>
</evidence>
<proteinExistence type="predicted"/>
<protein>
    <recommendedName>
        <fullName evidence="2">Potassium channel domain-containing protein</fullName>
    </recommendedName>
</protein>
<reference evidence="4" key="1">
    <citation type="journal article" date="2019" name="Int. J. Syst. Evol. Microbiol.">
        <title>The Global Catalogue of Microorganisms (GCM) 10K type strain sequencing project: providing services to taxonomists for standard genome sequencing and annotation.</title>
        <authorList>
            <consortium name="The Broad Institute Genomics Platform"/>
            <consortium name="The Broad Institute Genome Sequencing Center for Infectious Disease"/>
            <person name="Wu L."/>
            <person name="Ma J."/>
        </authorList>
    </citation>
    <scope>NUCLEOTIDE SEQUENCE [LARGE SCALE GENOMIC DNA]</scope>
    <source>
        <strain evidence="4">JCM 17543</strain>
    </source>
</reference>
<gene>
    <name evidence="3" type="ORF">GCM10022276_20360</name>
</gene>
<dbReference type="RefSeq" id="WP_344699578.1">
    <property type="nucleotide sequence ID" value="NZ_BAABBM010000001.1"/>
</dbReference>
<keyword evidence="1" id="KW-1133">Transmembrane helix</keyword>
<organism evidence="3 4">
    <name type="scientific">Sphingomonas limnosediminicola</name>
    <dbReference type="NCBI Taxonomy" id="940133"/>
    <lineage>
        <taxon>Bacteria</taxon>
        <taxon>Pseudomonadati</taxon>
        <taxon>Pseudomonadota</taxon>
        <taxon>Alphaproteobacteria</taxon>
        <taxon>Sphingomonadales</taxon>
        <taxon>Sphingomonadaceae</taxon>
        <taxon>Sphingomonas</taxon>
    </lineage>
</organism>
<dbReference type="SUPFAM" id="SSF81324">
    <property type="entry name" value="Voltage-gated potassium channels"/>
    <property type="match status" value="1"/>
</dbReference>
<sequence length="343" mass="36713">MALEIIYFLLGLTLAGLTLRDVFDTVVVPGGSRTSLRVAHRLVVLLLPLWKAMRGRRRGLSTTFAPFVLVACFITWMGLLAIAFGLMNYALRHDFQPPLRGIGDAVYLAGSSLVTVGLSKLNPAGNARWVILGAGFCGLAVMTMAVTYLLEVQSSIARRDTGIIKLNTSAGEPPSAITLLERFAAINNRQAIRELLEEGRNWCATVRQSHTTHPSLIYFQSVGTGAGWPAALGALLDAALYFELCLDEPDLFGPAVLLNQDGTRMARELAAVISIPPKEGVSEGPGQLREAAERLSLAGYPVRADCDYAAMAARRAEYRACVEALAEHLGKPPASLIGGPAAA</sequence>